<proteinExistence type="predicted"/>
<organism evidence="2">
    <name type="scientific">Arundo donax</name>
    <name type="common">Giant reed</name>
    <name type="synonym">Donax arundinaceus</name>
    <dbReference type="NCBI Taxonomy" id="35708"/>
    <lineage>
        <taxon>Eukaryota</taxon>
        <taxon>Viridiplantae</taxon>
        <taxon>Streptophyta</taxon>
        <taxon>Embryophyta</taxon>
        <taxon>Tracheophyta</taxon>
        <taxon>Spermatophyta</taxon>
        <taxon>Magnoliopsida</taxon>
        <taxon>Liliopsida</taxon>
        <taxon>Poales</taxon>
        <taxon>Poaceae</taxon>
        <taxon>PACMAD clade</taxon>
        <taxon>Arundinoideae</taxon>
        <taxon>Arundineae</taxon>
        <taxon>Arundo</taxon>
    </lineage>
</organism>
<dbReference type="AlphaFoldDB" id="A0A0A9GXX1"/>
<protein>
    <submittedName>
        <fullName evidence="2">Uncharacterized protein</fullName>
    </submittedName>
</protein>
<feature type="signal peptide" evidence="1">
    <location>
        <begin position="1"/>
        <end position="19"/>
    </location>
</feature>
<feature type="chain" id="PRO_5002065282" evidence="1">
    <location>
        <begin position="20"/>
        <end position="44"/>
    </location>
</feature>
<reference evidence="2" key="1">
    <citation type="submission" date="2014-09" db="EMBL/GenBank/DDBJ databases">
        <authorList>
            <person name="Magalhaes I.L.F."/>
            <person name="Oliveira U."/>
            <person name="Santos F.R."/>
            <person name="Vidigal T.H.D.A."/>
            <person name="Brescovit A.D."/>
            <person name="Santos A.J."/>
        </authorList>
    </citation>
    <scope>NUCLEOTIDE SEQUENCE</scope>
    <source>
        <tissue evidence="2">Shoot tissue taken approximately 20 cm above the soil surface</tissue>
    </source>
</reference>
<accession>A0A0A9GXX1</accession>
<dbReference type="EMBL" id="GBRH01168056">
    <property type="protein sequence ID" value="JAE29840.1"/>
    <property type="molecule type" value="Transcribed_RNA"/>
</dbReference>
<sequence length="44" mass="5176">MYLSQKMILTSLILFCCSSCNNLTSYTCEMVLRQFRIELFTCNI</sequence>
<name>A0A0A9GXX1_ARUDO</name>
<evidence type="ECO:0000313" key="2">
    <source>
        <dbReference type="EMBL" id="JAE29840.1"/>
    </source>
</evidence>
<keyword evidence="1" id="KW-0732">Signal</keyword>
<evidence type="ECO:0000256" key="1">
    <source>
        <dbReference type="SAM" id="SignalP"/>
    </source>
</evidence>
<reference evidence="2" key="2">
    <citation type="journal article" date="2015" name="Data Brief">
        <title>Shoot transcriptome of the giant reed, Arundo donax.</title>
        <authorList>
            <person name="Barrero R.A."/>
            <person name="Guerrero F.D."/>
            <person name="Moolhuijzen P."/>
            <person name="Goolsby J.A."/>
            <person name="Tidwell J."/>
            <person name="Bellgard S.E."/>
            <person name="Bellgard M.I."/>
        </authorList>
    </citation>
    <scope>NUCLEOTIDE SEQUENCE</scope>
    <source>
        <tissue evidence="2">Shoot tissue taken approximately 20 cm above the soil surface</tissue>
    </source>
</reference>